<keyword evidence="2" id="KW-1185">Reference proteome</keyword>
<sequence>MIAYLQQDRLPAMLREAEQSRSAGQVYRVIDGATKLLFLARKWLDAYGKEQEVRDAELADAVVSAAMAVAQDN</sequence>
<accession>A0A2P6TLD6</accession>
<dbReference type="AlphaFoldDB" id="A0A2P6TLD6"/>
<name>A0A2P6TLD6_CHLSO</name>
<dbReference type="Proteomes" id="UP000239899">
    <property type="component" value="Unassembled WGS sequence"/>
</dbReference>
<proteinExistence type="predicted"/>
<gene>
    <name evidence="1" type="ORF">C2E21_6419</name>
</gene>
<dbReference type="EMBL" id="LHPG02000012">
    <property type="protein sequence ID" value="PRW45101.1"/>
    <property type="molecule type" value="Genomic_DNA"/>
</dbReference>
<evidence type="ECO:0000313" key="1">
    <source>
        <dbReference type="EMBL" id="PRW45101.1"/>
    </source>
</evidence>
<comment type="caution">
    <text evidence="1">The sequence shown here is derived from an EMBL/GenBank/DDBJ whole genome shotgun (WGS) entry which is preliminary data.</text>
</comment>
<protein>
    <submittedName>
        <fullName evidence="1">Outer membrane</fullName>
    </submittedName>
</protein>
<evidence type="ECO:0000313" key="2">
    <source>
        <dbReference type="Proteomes" id="UP000239899"/>
    </source>
</evidence>
<reference evidence="1 2" key="1">
    <citation type="journal article" date="2018" name="Plant J.">
        <title>Genome sequences of Chlorella sorokiniana UTEX 1602 and Micractinium conductrix SAG 241.80: implications to maltose excretion by a green alga.</title>
        <authorList>
            <person name="Arriola M.B."/>
            <person name="Velmurugan N."/>
            <person name="Zhang Y."/>
            <person name="Plunkett M.H."/>
            <person name="Hondzo H."/>
            <person name="Barney B.M."/>
        </authorList>
    </citation>
    <scope>NUCLEOTIDE SEQUENCE [LARGE SCALE GENOMIC DNA]</scope>
    <source>
        <strain evidence="2">UTEX 1602</strain>
    </source>
</reference>
<organism evidence="1 2">
    <name type="scientific">Chlorella sorokiniana</name>
    <name type="common">Freshwater green alga</name>
    <dbReference type="NCBI Taxonomy" id="3076"/>
    <lineage>
        <taxon>Eukaryota</taxon>
        <taxon>Viridiplantae</taxon>
        <taxon>Chlorophyta</taxon>
        <taxon>core chlorophytes</taxon>
        <taxon>Trebouxiophyceae</taxon>
        <taxon>Chlorellales</taxon>
        <taxon>Chlorellaceae</taxon>
        <taxon>Chlorella clade</taxon>
        <taxon>Chlorella</taxon>
    </lineage>
</organism>